<evidence type="ECO:0008006" key="5">
    <source>
        <dbReference type="Google" id="ProtNLM"/>
    </source>
</evidence>
<feature type="chain" id="PRO_5043685266" description="Secreted protein" evidence="2">
    <location>
        <begin position="21"/>
        <end position="93"/>
    </location>
</feature>
<keyword evidence="2" id="KW-0732">Signal</keyword>
<accession>A0AAV2K227</accession>
<organism evidence="3 4">
    <name type="scientific">Knipowitschia caucasica</name>
    <name type="common">Caucasian dwarf goby</name>
    <name type="synonym">Pomatoschistus caucasicus</name>
    <dbReference type="NCBI Taxonomy" id="637954"/>
    <lineage>
        <taxon>Eukaryota</taxon>
        <taxon>Metazoa</taxon>
        <taxon>Chordata</taxon>
        <taxon>Craniata</taxon>
        <taxon>Vertebrata</taxon>
        <taxon>Euteleostomi</taxon>
        <taxon>Actinopterygii</taxon>
        <taxon>Neopterygii</taxon>
        <taxon>Teleostei</taxon>
        <taxon>Neoteleostei</taxon>
        <taxon>Acanthomorphata</taxon>
        <taxon>Gobiaria</taxon>
        <taxon>Gobiiformes</taxon>
        <taxon>Gobioidei</taxon>
        <taxon>Gobiidae</taxon>
        <taxon>Gobiinae</taxon>
        <taxon>Knipowitschia</taxon>
    </lineage>
</organism>
<name>A0AAV2K227_KNICA</name>
<evidence type="ECO:0000313" key="3">
    <source>
        <dbReference type="EMBL" id="CAL1582918.1"/>
    </source>
</evidence>
<feature type="compositionally biased region" description="Low complexity" evidence="1">
    <location>
        <begin position="56"/>
        <end position="68"/>
    </location>
</feature>
<keyword evidence="4" id="KW-1185">Reference proteome</keyword>
<feature type="region of interest" description="Disordered" evidence="1">
    <location>
        <begin position="49"/>
        <end position="77"/>
    </location>
</feature>
<protein>
    <recommendedName>
        <fullName evidence="5">Secreted protein</fullName>
    </recommendedName>
</protein>
<sequence length="93" mass="9982">MRIPVVFTFSLFSAALLSLCDECTLQDAAVRVPDRSTVTLSEAMILNRRAHTTLGPDTSSHTPSTSPSNPALPHIPPSPVFSLLKVTQSDLAH</sequence>
<evidence type="ECO:0000256" key="2">
    <source>
        <dbReference type="SAM" id="SignalP"/>
    </source>
</evidence>
<gene>
    <name evidence="3" type="ORF">KC01_LOCUS13446</name>
</gene>
<evidence type="ECO:0000313" key="4">
    <source>
        <dbReference type="Proteomes" id="UP001497482"/>
    </source>
</evidence>
<evidence type="ECO:0000256" key="1">
    <source>
        <dbReference type="SAM" id="MobiDB-lite"/>
    </source>
</evidence>
<feature type="signal peptide" evidence="2">
    <location>
        <begin position="1"/>
        <end position="20"/>
    </location>
</feature>
<dbReference type="Proteomes" id="UP001497482">
    <property type="component" value="Chromosome 15"/>
</dbReference>
<proteinExistence type="predicted"/>
<dbReference type="EMBL" id="OZ035837">
    <property type="protein sequence ID" value="CAL1582918.1"/>
    <property type="molecule type" value="Genomic_DNA"/>
</dbReference>
<reference evidence="3 4" key="1">
    <citation type="submission" date="2024-04" db="EMBL/GenBank/DDBJ databases">
        <authorList>
            <person name="Waldvogel A.-M."/>
            <person name="Schoenle A."/>
        </authorList>
    </citation>
    <scope>NUCLEOTIDE SEQUENCE [LARGE SCALE GENOMIC DNA]</scope>
</reference>
<dbReference type="AlphaFoldDB" id="A0AAV2K227"/>